<feature type="compositionally biased region" description="Basic residues" evidence="1">
    <location>
        <begin position="125"/>
        <end position="134"/>
    </location>
</feature>
<evidence type="ECO:0000313" key="2">
    <source>
        <dbReference type="EMBL" id="KGQ02328.1"/>
    </source>
</evidence>
<feature type="region of interest" description="Disordered" evidence="1">
    <location>
        <begin position="116"/>
        <end position="215"/>
    </location>
</feature>
<sequence length="215" mass="25082">MQPLPARPQPIQHAHGLDGLGVAQLSFGLDPRPHRQPARLGQQLARHLLVEPGQRHQHHRARQRQRSHPRMEQEHHQQEQRKPRRIEEREHRAARQELAQGIQVIDRLGGIGRHARQAALERRPVHTPRQRRVKARADLDDDHAARVIQRPHQRQQADDHQAQHDQREDVAGRQHAVIDLQHVQRRRQHQQVGGDAEGRHAVPARAKARQERFDL</sequence>
<feature type="compositionally biased region" description="Basic and acidic residues" evidence="1">
    <location>
        <begin position="135"/>
        <end position="145"/>
    </location>
</feature>
<name>A0A0A2V4B8_BEABA</name>
<feature type="region of interest" description="Disordered" evidence="1">
    <location>
        <begin position="25"/>
        <end position="91"/>
    </location>
</feature>
<dbReference type="EMBL" id="ANFO01001639">
    <property type="protein sequence ID" value="KGQ02328.1"/>
    <property type="molecule type" value="Genomic_DNA"/>
</dbReference>
<dbReference type="AlphaFoldDB" id="A0A0A2V4B8"/>
<evidence type="ECO:0000256" key="1">
    <source>
        <dbReference type="SAM" id="MobiDB-lite"/>
    </source>
</evidence>
<feature type="compositionally biased region" description="Basic residues" evidence="1">
    <location>
        <begin position="55"/>
        <end position="68"/>
    </location>
</feature>
<gene>
    <name evidence="2" type="ORF">BBAD15_g12461</name>
</gene>
<organism evidence="2 3">
    <name type="scientific">Beauveria bassiana D1-5</name>
    <dbReference type="NCBI Taxonomy" id="1245745"/>
    <lineage>
        <taxon>Eukaryota</taxon>
        <taxon>Fungi</taxon>
        <taxon>Dikarya</taxon>
        <taxon>Ascomycota</taxon>
        <taxon>Pezizomycotina</taxon>
        <taxon>Sordariomycetes</taxon>
        <taxon>Hypocreomycetidae</taxon>
        <taxon>Hypocreales</taxon>
        <taxon>Cordycipitaceae</taxon>
        <taxon>Beauveria</taxon>
    </lineage>
</organism>
<protein>
    <submittedName>
        <fullName evidence="2">Uncharacterized protein</fullName>
    </submittedName>
</protein>
<accession>A0A0A2V4B8</accession>
<dbReference type="Proteomes" id="UP000030106">
    <property type="component" value="Unassembled WGS sequence"/>
</dbReference>
<comment type="caution">
    <text evidence="2">The sequence shown here is derived from an EMBL/GenBank/DDBJ whole genome shotgun (WGS) entry which is preliminary data.</text>
</comment>
<reference evidence="2 3" key="1">
    <citation type="submission" date="2012-10" db="EMBL/GenBank/DDBJ databases">
        <title>Genome sequencing and analysis of entomopathogenic fungi Beauveria bassiana D1-5.</title>
        <authorList>
            <person name="Li Q."/>
            <person name="Wang L."/>
            <person name="Zhang Z."/>
            <person name="Wang Q."/>
            <person name="Ren J."/>
            <person name="Wang M."/>
            <person name="Xu W."/>
            <person name="Wang J."/>
            <person name="Lu Y."/>
            <person name="Du Q."/>
            <person name="Sun Z."/>
        </authorList>
    </citation>
    <scope>NUCLEOTIDE SEQUENCE [LARGE SCALE GENOMIC DNA]</scope>
    <source>
        <strain evidence="2 3">D1-5</strain>
    </source>
</reference>
<feature type="compositionally biased region" description="Basic and acidic residues" evidence="1">
    <location>
        <begin position="69"/>
        <end position="91"/>
    </location>
</feature>
<feature type="compositionally biased region" description="Basic and acidic residues" evidence="1">
    <location>
        <begin position="155"/>
        <end position="172"/>
    </location>
</feature>
<evidence type="ECO:0000313" key="3">
    <source>
        <dbReference type="Proteomes" id="UP000030106"/>
    </source>
</evidence>
<proteinExistence type="predicted"/>
<dbReference type="HOGENOM" id="CLU_1283051_0_0_1"/>